<dbReference type="EMBL" id="JALKHS010000006">
    <property type="protein sequence ID" value="MCK0531773.1"/>
    <property type="molecule type" value="Genomic_DNA"/>
</dbReference>
<accession>A0ABT0DXE0</accession>
<organism evidence="1 2">
    <name type="scientific">Sphingobium agri</name>
    <dbReference type="NCBI Taxonomy" id="2933566"/>
    <lineage>
        <taxon>Bacteria</taxon>
        <taxon>Pseudomonadati</taxon>
        <taxon>Pseudomonadota</taxon>
        <taxon>Alphaproteobacteria</taxon>
        <taxon>Sphingomonadales</taxon>
        <taxon>Sphingomonadaceae</taxon>
        <taxon>Sphingobium</taxon>
    </lineage>
</organism>
<reference evidence="1 2" key="1">
    <citation type="submission" date="2022-04" db="EMBL/GenBank/DDBJ databases">
        <authorList>
            <person name="Huq M.A."/>
        </authorList>
    </citation>
    <scope>NUCLEOTIDE SEQUENCE [LARGE SCALE GENOMIC DNA]</scope>
    <source>
        <strain evidence="1 2">MAH-33</strain>
    </source>
</reference>
<protein>
    <recommendedName>
        <fullName evidence="3">Phage tail protein</fullName>
    </recommendedName>
</protein>
<evidence type="ECO:0000313" key="2">
    <source>
        <dbReference type="Proteomes" id="UP001203512"/>
    </source>
</evidence>
<dbReference type="Proteomes" id="UP001203512">
    <property type="component" value="Unassembled WGS sequence"/>
</dbReference>
<keyword evidence="2" id="KW-1185">Reference proteome</keyword>
<dbReference type="Gene3D" id="4.10.410.40">
    <property type="match status" value="1"/>
</dbReference>
<name>A0ABT0DXE0_9SPHN</name>
<evidence type="ECO:0008006" key="3">
    <source>
        <dbReference type="Google" id="ProtNLM"/>
    </source>
</evidence>
<comment type="caution">
    <text evidence="1">The sequence shown here is derived from an EMBL/GenBank/DDBJ whole genome shotgun (WGS) entry which is preliminary data.</text>
</comment>
<sequence length="155" mass="16204">MTVHTSAGTVLGLSAAAPATYDKAGYEALTFTSVGEVSDLGEIPSRIYELVRWNAIAERGARKSKGGYDLGSQTITVGIDPDDAGQTLVDTLTNSDSPGSVKIGHPDLGTIYARALVMGGPKNYGDVNTVATRQITLEYTIVNQTTDGVVVVTPE</sequence>
<gene>
    <name evidence="1" type="ORF">MU848_09300</name>
</gene>
<proteinExistence type="predicted"/>
<dbReference type="RefSeq" id="WP_247231348.1">
    <property type="nucleotide sequence ID" value="NZ_JALKHS010000006.1"/>
</dbReference>
<evidence type="ECO:0000313" key="1">
    <source>
        <dbReference type="EMBL" id="MCK0531773.1"/>
    </source>
</evidence>